<protein>
    <submittedName>
        <fullName evidence="2">Uncharacterized protein</fullName>
    </submittedName>
</protein>
<evidence type="ECO:0000313" key="3">
    <source>
        <dbReference type="Proteomes" id="UP001179952"/>
    </source>
</evidence>
<dbReference type="EMBL" id="JAUJYN010000001">
    <property type="protein sequence ID" value="KAK1279396.1"/>
    <property type="molecule type" value="Genomic_DNA"/>
</dbReference>
<sequence length="54" mass="5514">MTAAAQPLPPSPVKKEGAKPSVDDSEYGGRGSEGGWGRGGCRLRSLEMGKGEAP</sequence>
<comment type="caution">
    <text evidence="2">The sequence shown here is derived from an EMBL/GenBank/DDBJ whole genome shotgun (WGS) entry which is preliminary data.</text>
</comment>
<name>A0AAV9BT12_ACOGR</name>
<feature type="compositionally biased region" description="Basic and acidic residues" evidence="1">
    <location>
        <begin position="13"/>
        <end position="22"/>
    </location>
</feature>
<dbReference type="Proteomes" id="UP001179952">
    <property type="component" value="Unassembled WGS sequence"/>
</dbReference>
<organism evidence="2 3">
    <name type="scientific">Acorus gramineus</name>
    <name type="common">Dwarf sweet flag</name>
    <dbReference type="NCBI Taxonomy" id="55184"/>
    <lineage>
        <taxon>Eukaryota</taxon>
        <taxon>Viridiplantae</taxon>
        <taxon>Streptophyta</taxon>
        <taxon>Embryophyta</taxon>
        <taxon>Tracheophyta</taxon>
        <taxon>Spermatophyta</taxon>
        <taxon>Magnoliopsida</taxon>
        <taxon>Liliopsida</taxon>
        <taxon>Acoraceae</taxon>
        <taxon>Acorus</taxon>
    </lineage>
</organism>
<feature type="compositionally biased region" description="Basic and acidic residues" evidence="1">
    <location>
        <begin position="44"/>
        <end position="54"/>
    </location>
</feature>
<evidence type="ECO:0000256" key="1">
    <source>
        <dbReference type="SAM" id="MobiDB-lite"/>
    </source>
</evidence>
<reference evidence="2" key="2">
    <citation type="submission" date="2023-06" db="EMBL/GenBank/DDBJ databases">
        <authorList>
            <person name="Ma L."/>
            <person name="Liu K.-W."/>
            <person name="Li Z."/>
            <person name="Hsiao Y.-Y."/>
            <person name="Qi Y."/>
            <person name="Fu T."/>
            <person name="Tang G."/>
            <person name="Zhang D."/>
            <person name="Sun W.-H."/>
            <person name="Liu D.-K."/>
            <person name="Li Y."/>
            <person name="Chen G.-Z."/>
            <person name="Liu X.-D."/>
            <person name="Liao X.-Y."/>
            <person name="Jiang Y.-T."/>
            <person name="Yu X."/>
            <person name="Hao Y."/>
            <person name="Huang J."/>
            <person name="Zhao X.-W."/>
            <person name="Ke S."/>
            <person name="Chen Y.-Y."/>
            <person name="Wu W.-L."/>
            <person name="Hsu J.-L."/>
            <person name="Lin Y.-F."/>
            <person name="Huang M.-D."/>
            <person name="Li C.-Y."/>
            <person name="Huang L."/>
            <person name="Wang Z.-W."/>
            <person name="Zhao X."/>
            <person name="Zhong W.-Y."/>
            <person name="Peng D.-H."/>
            <person name="Ahmad S."/>
            <person name="Lan S."/>
            <person name="Zhang J.-S."/>
            <person name="Tsai W.-C."/>
            <person name="Van De Peer Y."/>
            <person name="Liu Z.-J."/>
        </authorList>
    </citation>
    <scope>NUCLEOTIDE SEQUENCE</scope>
    <source>
        <strain evidence="2">SCP</strain>
        <tissue evidence="2">Leaves</tissue>
    </source>
</reference>
<feature type="compositionally biased region" description="Gly residues" evidence="1">
    <location>
        <begin position="28"/>
        <end position="40"/>
    </location>
</feature>
<keyword evidence="3" id="KW-1185">Reference proteome</keyword>
<accession>A0AAV9BT12</accession>
<dbReference type="AlphaFoldDB" id="A0AAV9BT12"/>
<feature type="region of interest" description="Disordered" evidence="1">
    <location>
        <begin position="1"/>
        <end position="54"/>
    </location>
</feature>
<gene>
    <name evidence="2" type="ORF">QJS04_geneDACA018871</name>
</gene>
<evidence type="ECO:0000313" key="2">
    <source>
        <dbReference type="EMBL" id="KAK1279396.1"/>
    </source>
</evidence>
<reference evidence="2" key="1">
    <citation type="journal article" date="2023" name="Nat. Commun.">
        <title>Diploid and tetraploid genomes of Acorus and the evolution of monocots.</title>
        <authorList>
            <person name="Ma L."/>
            <person name="Liu K.W."/>
            <person name="Li Z."/>
            <person name="Hsiao Y.Y."/>
            <person name="Qi Y."/>
            <person name="Fu T."/>
            <person name="Tang G.D."/>
            <person name="Zhang D."/>
            <person name="Sun W.H."/>
            <person name="Liu D.K."/>
            <person name="Li Y."/>
            <person name="Chen G.Z."/>
            <person name="Liu X.D."/>
            <person name="Liao X.Y."/>
            <person name="Jiang Y.T."/>
            <person name="Yu X."/>
            <person name="Hao Y."/>
            <person name="Huang J."/>
            <person name="Zhao X.W."/>
            <person name="Ke S."/>
            <person name="Chen Y.Y."/>
            <person name="Wu W.L."/>
            <person name="Hsu J.L."/>
            <person name="Lin Y.F."/>
            <person name="Huang M.D."/>
            <person name="Li C.Y."/>
            <person name="Huang L."/>
            <person name="Wang Z.W."/>
            <person name="Zhao X."/>
            <person name="Zhong W.Y."/>
            <person name="Peng D.H."/>
            <person name="Ahmad S."/>
            <person name="Lan S."/>
            <person name="Zhang J.S."/>
            <person name="Tsai W.C."/>
            <person name="Van de Peer Y."/>
            <person name="Liu Z.J."/>
        </authorList>
    </citation>
    <scope>NUCLEOTIDE SEQUENCE</scope>
    <source>
        <strain evidence="2">SCP</strain>
    </source>
</reference>
<proteinExistence type="predicted"/>